<feature type="transmembrane region" description="Helical" evidence="8">
    <location>
        <begin position="139"/>
        <end position="161"/>
    </location>
</feature>
<dbReference type="Gene3D" id="3.30.565.10">
    <property type="entry name" value="Histidine kinase-like ATPase, C-terminal domain"/>
    <property type="match status" value="1"/>
</dbReference>
<dbReference type="InterPro" id="IPR050351">
    <property type="entry name" value="BphY/WalK/GraS-like"/>
</dbReference>
<comment type="subcellular location">
    <subcellularLocation>
        <location evidence="2">Membrane</location>
    </subcellularLocation>
</comment>
<keyword evidence="8" id="KW-1133">Transmembrane helix</keyword>
<dbReference type="PANTHER" id="PTHR45453:SF1">
    <property type="entry name" value="PHOSPHATE REGULON SENSOR PROTEIN PHOR"/>
    <property type="match status" value="1"/>
</dbReference>
<evidence type="ECO:0000256" key="2">
    <source>
        <dbReference type="ARBA" id="ARBA00004370"/>
    </source>
</evidence>
<gene>
    <name evidence="10" type="ORF">SAMN02745883_01081</name>
</gene>
<proteinExistence type="predicted"/>
<evidence type="ECO:0000256" key="1">
    <source>
        <dbReference type="ARBA" id="ARBA00000085"/>
    </source>
</evidence>
<evidence type="ECO:0000256" key="3">
    <source>
        <dbReference type="ARBA" id="ARBA00012438"/>
    </source>
</evidence>
<evidence type="ECO:0000313" key="10">
    <source>
        <dbReference type="EMBL" id="SHK02218.1"/>
    </source>
</evidence>
<dbReference type="InterPro" id="IPR004358">
    <property type="entry name" value="Sig_transdc_His_kin-like_C"/>
</dbReference>
<dbReference type="InterPro" id="IPR005467">
    <property type="entry name" value="His_kinase_dom"/>
</dbReference>
<evidence type="ECO:0000256" key="7">
    <source>
        <dbReference type="ARBA" id="ARBA00023012"/>
    </source>
</evidence>
<evidence type="ECO:0000256" key="4">
    <source>
        <dbReference type="ARBA" id="ARBA00022553"/>
    </source>
</evidence>
<dbReference type="GO" id="GO:0016036">
    <property type="term" value="P:cellular response to phosphate starvation"/>
    <property type="evidence" value="ECO:0007669"/>
    <property type="project" value="TreeGrafter"/>
</dbReference>
<feature type="transmembrane region" description="Helical" evidence="8">
    <location>
        <begin position="81"/>
        <end position="103"/>
    </location>
</feature>
<feature type="domain" description="Histidine kinase" evidence="9">
    <location>
        <begin position="193"/>
        <end position="408"/>
    </location>
</feature>
<dbReference type="InterPro" id="IPR003594">
    <property type="entry name" value="HATPase_dom"/>
</dbReference>
<dbReference type="SMART" id="SM00387">
    <property type="entry name" value="HATPase_c"/>
    <property type="match status" value="1"/>
</dbReference>
<dbReference type="PROSITE" id="PS50109">
    <property type="entry name" value="HIS_KIN"/>
    <property type="match status" value="1"/>
</dbReference>
<evidence type="ECO:0000256" key="8">
    <source>
        <dbReference type="SAM" id="Phobius"/>
    </source>
</evidence>
<keyword evidence="4" id="KW-0597">Phosphoprotein</keyword>
<dbReference type="EMBL" id="FRAJ01000007">
    <property type="protein sequence ID" value="SHK02218.1"/>
    <property type="molecule type" value="Genomic_DNA"/>
</dbReference>
<keyword evidence="11" id="KW-1185">Reference proteome</keyword>
<dbReference type="GO" id="GO:0004721">
    <property type="term" value="F:phosphoprotein phosphatase activity"/>
    <property type="evidence" value="ECO:0007669"/>
    <property type="project" value="TreeGrafter"/>
</dbReference>
<keyword evidence="7" id="KW-0902">Two-component regulatory system</keyword>
<name>A0A1M6P2S6_9FIRM</name>
<evidence type="ECO:0000313" key="11">
    <source>
        <dbReference type="Proteomes" id="UP000184082"/>
    </source>
</evidence>
<dbReference type="PRINTS" id="PR00344">
    <property type="entry name" value="BCTRLSENSOR"/>
</dbReference>
<feature type="transmembrane region" description="Helical" evidence="8">
    <location>
        <begin position="55"/>
        <end position="75"/>
    </location>
</feature>
<dbReference type="Pfam" id="PF02518">
    <property type="entry name" value="HATPase_c"/>
    <property type="match status" value="1"/>
</dbReference>
<sequence length="411" mass="47501">MHLIKKYGRFVLAIALLGEIYFSYFSIHLRFSAGIIALSVIILISDEISELKLSFLSAIAVFVLRTILGILFSSFKIKEIILLNMPSAIYYLSFGFLAFITNVKREKDNLFKTVIILSLVDSISNVIEITIRGNMSSNIIRLIFLVGILRSLIAYYIYSFYKKQELFILNREHQKRYSQLNSLVSNIQAEMFYLKKSMKDIENVMAKSYDLYEKYKSDNRLNEKLLDISREVHEIKKDYYRVLKGFENFIKKLEKEDEMKLSDIFNIIRENTERFLAENNKKIKLTFRYDENFSLKNYCNLFTILNNLIINSIDACRDGDKIKVIALNNGDNIVFKVIDTGEGIEEDVIPYIFNPGFTTKYDDKTGVSSTGIGLSHVKNIVEDFKGNIEIESIVNEGTKFKITIPKNSLIG</sequence>
<accession>A0A1M6P2S6</accession>
<comment type="catalytic activity">
    <reaction evidence="1">
        <text>ATP + protein L-histidine = ADP + protein N-phospho-L-histidine.</text>
        <dbReference type="EC" id="2.7.13.3"/>
    </reaction>
</comment>
<dbReference type="STRING" id="1121266.SAMN02745883_01081"/>
<dbReference type="RefSeq" id="WP_072966377.1">
    <property type="nucleotide sequence ID" value="NZ_FRAJ01000007.1"/>
</dbReference>
<dbReference type="AlphaFoldDB" id="A0A1M6P2S6"/>
<protein>
    <recommendedName>
        <fullName evidence="3">histidine kinase</fullName>
        <ecNumber evidence="3">2.7.13.3</ecNumber>
    </recommendedName>
</protein>
<dbReference type="GO" id="GO:0000155">
    <property type="term" value="F:phosphorelay sensor kinase activity"/>
    <property type="evidence" value="ECO:0007669"/>
    <property type="project" value="TreeGrafter"/>
</dbReference>
<keyword evidence="8" id="KW-0812">Transmembrane</keyword>
<evidence type="ECO:0000256" key="6">
    <source>
        <dbReference type="ARBA" id="ARBA00022777"/>
    </source>
</evidence>
<dbReference type="SUPFAM" id="SSF55874">
    <property type="entry name" value="ATPase domain of HSP90 chaperone/DNA topoisomerase II/histidine kinase"/>
    <property type="match status" value="1"/>
</dbReference>
<organism evidence="10 11">
    <name type="scientific">Caminicella sporogenes DSM 14501</name>
    <dbReference type="NCBI Taxonomy" id="1121266"/>
    <lineage>
        <taxon>Bacteria</taxon>
        <taxon>Bacillati</taxon>
        <taxon>Bacillota</taxon>
        <taxon>Clostridia</taxon>
        <taxon>Peptostreptococcales</taxon>
        <taxon>Caminicellaceae</taxon>
        <taxon>Caminicella</taxon>
    </lineage>
</organism>
<dbReference type="EC" id="2.7.13.3" evidence="3"/>
<keyword evidence="8" id="KW-0472">Membrane</keyword>
<dbReference type="InterPro" id="IPR036890">
    <property type="entry name" value="HATPase_C_sf"/>
</dbReference>
<dbReference type="PANTHER" id="PTHR45453">
    <property type="entry name" value="PHOSPHATE REGULON SENSOR PROTEIN PHOR"/>
    <property type="match status" value="1"/>
</dbReference>
<keyword evidence="5" id="KW-0808">Transferase</keyword>
<keyword evidence="6 10" id="KW-0418">Kinase</keyword>
<feature type="transmembrane region" description="Helical" evidence="8">
    <location>
        <begin position="31"/>
        <end position="48"/>
    </location>
</feature>
<dbReference type="GO" id="GO:0005886">
    <property type="term" value="C:plasma membrane"/>
    <property type="evidence" value="ECO:0007669"/>
    <property type="project" value="TreeGrafter"/>
</dbReference>
<evidence type="ECO:0000256" key="5">
    <source>
        <dbReference type="ARBA" id="ARBA00022679"/>
    </source>
</evidence>
<reference evidence="10 11" key="1">
    <citation type="submission" date="2016-11" db="EMBL/GenBank/DDBJ databases">
        <authorList>
            <person name="Jaros S."/>
            <person name="Januszkiewicz K."/>
            <person name="Wedrychowicz H."/>
        </authorList>
    </citation>
    <scope>NUCLEOTIDE SEQUENCE [LARGE SCALE GENOMIC DNA]</scope>
    <source>
        <strain evidence="10 11">DSM 14501</strain>
    </source>
</reference>
<evidence type="ECO:0000259" key="9">
    <source>
        <dbReference type="PROSITE" id="PS50109"/>
    </source>
</evidence>
<dbReference type="Proteomes" id="UP000184082">
    <property type="component" value="Unassembled WGS sequence"/>
</dbReference>